<feature type="repeat" description="ARM" evidence="2">
    <location>
        <begin position="390"/>
        <end position="439"/>
    </location>
</feature>
<evidence type="ECO:0008006" key="6">
    <source>
        <dbReference type="Google" id="ProtNLM"/>
    </source>
</evidence>
<dbReference type="InterPro" id="IPR016024">
    <property type="entry name" value="ARM-type_fold"/>
</dbReference>
<dbReference type="PANTHER" id="PTHR23315">
    <property type="entry name" value="U BOX DOMAIN-CONTAINING"/>
    <property type="match status" value="1"/>
</dbReference>
<dbReference type="InterPro" id="IPR011989">
    <property type="entry name" value="ARM-like"/>
</dbReference>
<dbReference type="SMART" id="SM00185">
    <property type="entry name" value="ARM"/>
    <property type="match status" value="8"/>
</dbReference>
<evidence type="ECO:0000313" key="4">
    <source>
        <dbReference type="EMBL" id="KIZ03513.1"/>
    </source>
</evidence>
<organism evidence="4 5">
    <name type="scientific">Monoraphidium neglectum</name>
    <dbReference type="NCBI Taxonomy" id="145388"/>
    <lineage>
        <taxon>Eukaryota</taxon>
        <taxon>Viridiplantae</taxon>
        <taxon>Chlorophyta</taxon>
        <taxon>core chlorophytes</taxon>
        <taxon>Chlorophyceae</taxon>
        <taxon>CS clade</taxon>
        <taxon>Sphaeropleales</taxon>
        <taxon>Selenastraceae</taxon>
        <taxon>Monoraphidium</taxon>
    </lineage>
</organism>
<dbReference type="EMBL" id="KK100836">
    <property type="protein sequence ID" value="KIZ03513.1"/>
    <property type="molecule type" value="Genomic_DNA"/>
</dbReference>
<evidence type="ECO:0000256" key="1">
    <source>
        <dbReference type="ARBA" id="ARBA00022786"/>
    </source>
</evidence>
<dbReference type="PROSITE" id="PS50176">
    <property type="entry name" value="ARM_REPEAT"/>
    <property type="match status" value="1"/>
</dbReference>
<keyword evidence="1" id="KW-0833">Ubl conjugation pathway</keyword>
<gene>
    <name evidence="4" type="ORF">MNEG_4443</name>
</gene>
<dbReference type="Proteomes" id="UP000054498">
    <property type="component" value="Unassembled WGS sequence"/>
</dbReference>
<dbReference type="SUPFAM" id="SSF48371">
    <property type="entry name" value="ARM repeat"/>
    <property type="match status" value="1"/>
</dbReference>
<dbReference type="GeneID" id="25737320"/>
<keyword evidence="5" id="KW-1185">Reference proteome</keyword>
<evidence type="ECO:0000256" key="2">
    <source>
        <dbReference type="PROSITE-ProRule" id="PRU00259"/>
    </source>
</evidence>
<dbReference type="KEGG" id="mng:MNEG_4443"/>
<feature type="region of interest" description="Disordered" evidence="3">
    <location>
        <begin position="45"/>
        <end position="84"/>
    </location>
</feature>
<dbReference type="RefSeq" id="XP_013902532.1">
    <property type="nucleotide sequence ID" value="XM_014047078.1"/>
</dbReference>
<sequence length="703" mass="68923">MSPPRTLQAPAARAAQQHAVTAARLNIQRGLSKLQDRRGLSTVAAAAKGKAAEAKEPAGTAPKTARRRSAPAASERATPDGALAAAKAAASGDVRPLQQLIDQLASGSAAEAGAAAKELVSCVKSSDERCRAAANLGALKLLVDLLGQGQPDSQRFEAARAIDGIVCAGNDLREAAAAAGAPAALAALLAPAAGASKAVEAAAAEALAEVAAWDMSEVAAAASADDARREAQRAAAMGKALIRAQGLGALVGVLERKGSSISLQTHAARGVASAAALGIVAPGEAAARLGALLLGVLNEGVAAAEERGRAPKKGVEAARWAAAGLAALLSAPDANDALRRRLAGSGGIDTVPLLVALLEAPPKPAAAAAAAALGAFARCDDLRPAIIQAGALPHLVSLLVLQRANFDKESLSAAAAAAGTLGHLAEAGDAVRMAIAEAGALQPLAELVERLSGVESPASGRHLILVLQALRELMKCRQIHQALADAGVVAAALKVISVTTKARGGGDDGPQAAAASLIGDAAAGGEGPLRGAVIAELPPLVARLAGASGAAGARCAMRAVEWLTDCCEALDAPLLAAGTAPALVARLSDGGAEGGDDAAWAIDNLARSGDEACSAIMACRPLSRLLDLARGGSGAAVCALEGLITGDGPAARGRAQAAAAAGAGAVLKRIIASGAADEVARDAAEGALNALAASGQHGSSGKI</sequence>
<dbReference type="InterPro" id="IPR000225">
    <property type="entry name" value="Armadillo"/>
</dbReference>
<dbReference type="PANTHER" id="PTHR23315:SF7">
    <property type="entry name" value="U-BOX DOMAIN-CONTAINING PROTEIN 4"/>
    <property type="match status" value="1"/>
</dbReference>
<reference evidence="4 5" key="1">
    <citation type="journal article" date="2013" name="BMC Genomics">
        <title>Reconstruction of the lipid metabolism for the microalga Monoraphidium neglectum from its genome sequence reveals characteristics suitable for biofuel production.</title>
        <authorList>
            <person name="Bogen C."/>
            <person name="Al-Dilaimi A."/>
            <person name="Albersmeier A."/>
            <person name="Wichmann J."/>
            <person name="Grundmann M."/>
            <person name="Rupp O."/>
            <person name="Lauersen K.J."/>
            <person name="Blifernez-Klassen O."/>
            <person name="Kalinowski J."/>
            <person name="Goesmann A."/>
            <person name="Mussgnug J.H."/>
            <person name="Kruse O."/>
        </authorList>
    </citation>
    <scope>NUCLEOTIDE SEQUENCE [LARGE SCALE GENOMIC DNA]</scope>
    <source>
        <strain evidence="4 5">SAG 48.87</strain>
    </source>
</reference>
<evidence type="ECO:0000313" key="5">
    <source>
        <dbReference type="Proteomes" id="UP000054498"/>
    </source>
</evidence>
<evidence type="ECO:0000256" key="3">
    <source>
        <dbReference type="SAM" id="MobiDB-lite"/>
    </source>
</evidence>
<dbReference type="AlphaFoldDB" id="A0A0D2JY20"/>
<proteinExistence type="predicted"/>
<accession>A0A0D2JY20</accession>
<protein>
    <recommendedName>
        <fullName evidence="6">U-box domain-containing protein 4</fullName>
    </recommendedName>
</protein>
<name>A0A0D2JY20_9CHLO</name>
<dbReference type="Gene3D" id="1.25.10.10">
    <property type="entry name" value="Leucine-rich Repeat Variant"/>
    <property type="match status" value="3"/>
</dbReference>